<evidence type="ECO:0000313" key="10">
    <source>
        <dbReference type="EMBL" id="RLN19219.1"/>
    </source>
</evidence>
<dbReference type="PANTHER" id="PTHR42825">
    <property type="entry name" value="AMINO ACID AMINOTRANSFERASE"/>
    <property type="match status" value="1"/>
</dbReference>
<dbReference type="Pfam" id="PF01063">
    <property type="entry name" value="Aminotran_4"/>
    <property type="match status" value="1"/>
</dbReference>
<organism evidence="10 11">
    <name type="scientific">Panicum miliaceum</name>
    <name type="common">Proso millet</name>
    <name type="synonym">Broomcorn millet</name>
    <dbReference type="NCBI Taxonomy" id="4540"/>
    <lineage>
        <taxon>Eukaryota</taxon>
        <taxon>Viridiplantae</taxon>
        <taxon>Streptophyta</taxon>
        <taxon>Embryophyta</taxon>
        <taxon>Tracheophyta</taxon>
        <taxon>Spermatophyta</taxon>
        <taxon>Magnoliopsida</taxon>
        <taxon>Liliopsida</taxon>
        <taxon>Poales</taxon>
        <taxon>Poaceae</taxon>
        <taxon>PACMAD clade</taxon>
        <taxon>Panicoideae</taxon>
        <taxon>Panicodae</taxon>
        <taxon>Paniceae</taxon>
        <taxon>Panicinae</taxon>
        <taxon>Panicum</taxon>
        <taxon>Panicum sect. Panicum</taxon>
    </lineage>
</organism>
<comment type="similarity">
    <text evidence="2 6">Belongs to the class-IV pyridoxal-phosphate-dependent aminotransferase family.</text>
</comment>
<dbReference type="PROSITE" id="PS00770">
    <property type="entry name" value="AA_TRANSFER_CLASS_4"/>
    <property type="match status" value="1"/>
</dbReference>
<dbReference type="NCBIfam" id="TIGR01123">
    <property type="entry name" value="ilvE_II"/>
    <property type="match status" value="1"/>
</dbReference>
<dbReference type="AlphaFoldDB" id="A0A3L6SFB6"/>
<dbReference type="InterPro" id="IPR036038">
    <property type="entry name" value="Aminotransferase-like"/>
</dbReference>
<gene>
    <name evidence="10" type="ORF">C2845_PM02G32590</name>
</gene>
<dbReference type="InterPro" id="IPR001544">
    <property type="entry name" value="Aminotrans_IV"/>
</dbReference>
<evidence type="ECO:0000256" key="6">
    <source>
        <dbReference type="RuleBase" id="RU004106"/>
    </source>
</evidence>
<dbReference type="GO" id="GO:0008652">
    <property type="term" value="P:amino acid biosynthetic process"/>
    <property type="evidence" value="ECO:0007669"/>
    <property type="project" value="UniProtKB-KW"/>
</dbReference>
<feature type="transmembrane region" description="Helical" evidence="9">
    <location>
        <begin position="36"/>
        <end position="58"/>
    </location>
</feature>
<dbReference type="Gene3D" id="3.20.10.10">
    <property type="entry name" value="D-amino Acid Aminotransferase, subunit A, domain 2"/>
    <property type="match status" value="1"/>
</dbReference>
<proteinExistence type="inferred from homology"/>
<comment type="catalytic activity">
    <reaction evidence="8">
        <text>L-leucine + 2-oxoglutarate = 4-methyl-2-oxopentanoate + L-glutamate</text>
        <dbReference type="Rhea" id="RHEA:18321"/>
        <dbReference type="ChEBI" id="CHEBI:16810"/>
        <dbReference type="ChEBI" id="CHEBI:17865"/>
        <dbReference type="ChEBI" id="CHEBI:29985"/>
        <dbReference type="ChEBI" id="CHEBI:57427"/>
        <dbReference type="EC" id="2.6.1.42"/>
    </reaction>
</comment>
<evidence type="ECO:0000256" key="8">
    <source>
        <dbReference type="RuleBase" id="RU004517"/>
    </source>
</evidence>
<dbReference type="InterPro" id="IPR043132">
    <property type="entry name" value="BCAT-like_C"/>
</dbReference>
<protein>
    <recommendedName>
        <fullName evidence="8">Branched-chain-amino-acid aminotransferase</fullName>
        <ecNumber evidence="8">2.6.1.42</ecNumber>
    </recommendedName>
</protein>
<keyword evidence="3 8" id="KW-0032">Aminotransferase</keyword>
<name>A0A3L6SFB6_PANMI</name>
<comment type="catalytic activity">
    <reaction evidence="8">
        <text>L-isoleucine + 2-oxoglutarate = (S)-3-methyl-2-oxopentanoate + L-glutamate</text>
        <dbReference type="Rhea" id="RHEA:24801"/>
        <dbReference type="ChEBI" id="CHEBI:16810"/>
        <dbReference type="ChEBI" id="CHEBI:29985"/>
        <dbReference type="ChEBI" id="CHEBI:35146"/>
        <dbReference type="ChEBI" id="CHEBI:58045"/>
        <dbReference type="EC" id="2.6.1.42"/>
    </reaction>
</comment>
<keyword evidence="9" id="KW-0472">Membrane</keyword>
<dbReference type="GO" id="GO:0005737">
    <property type="term" value="C:cytoplasm"/>
    <property type="evidence" value="ECO:0007669"/>
    <property type="project" value="UniProtKB-ARBA"/>
</dbReference>
<dbReference type="STRING" id="4540.A0A3L6SFB6"/>
<dbReference type="InterPro" id="IPR005786">
    <property type="entry name" value="B_amino_transII"/>
</dbReference>
<keyword evidence="8" id="KW-0028">Amino-acid biosynthesis</keyword>
<dbReference type="GO" id="GO:0052656">
    <property type="term" value="F:L-isoleucine-2-oxoglutarate transaminase activity"/>
    <property type="evidence" value="ECO:0007669"/>
    <property type="project" value="RHEA"/>
</dbReference>
<dbReference type="GO" id="GO:0052655">
    <property type="term" value="F:L-valine-2-oxoglutarate transaminase activity"/>
    <property type="evidence" value="ECO:0007669"/>
    <property type="project" value="RHEA"/>
</dbReference>
<keyword evidence="4 8" id="KW-0808">Transferase</keyword>
<dbReference type="PANTHER" id="PTHR42825:SF29">
    <property type="entry name" value="BRANCHED-CHAIN-AMINO-ACID AMINOTRANSFERASE"/>
    <property type="match status" value="1"/>
</dbReference>
<dbReference type="EMBL" id="PQIB02000005">
    <property type="protein sequence ID" value="RLN19219.1"/>
    <property type="molecule type" value="Genomic_DNA"/>
</dbReference>
<reference evidence="11" key="1">
    <citation type="journal article" date="2019" name="Nat. Commun.">
        <title>The genome of broomcorn millet.</title>
        <authorList>
            <person name="Zou C."/>
            <person name="Miki D."/>
            <person name="Li D."/>
            <person name="Tang Q."/>
            <person name="Xiao L."/>
            <person name="Rajput S."/>
            <person name="Deng P."/>
            <person name="Jia W."/>
            <person name="Huang R."/>
            <person name="Zhang M."/>
            <person name="Sun Y."/>
            <person name="Hu J."/>
            <person name="Fu X."/>
            <person name="Schnable P.S."/>
            <person name="Li F."/>
            <person name="Zhang H."/>
            <person name="Feng B."/>
            <person name="Zhu X."/>
            <person name="Liu R."/>
            <person name="Schnable J.C."/>
            <person name="Zhu J.-K."/>
            <person name="Zhang H."/>
        </authorList>
    </citation>
    <scope>NUCLEOTIDE SEQUENCE [LARGE SCALE GENOMIC DNA]</scope>
</reference>
<accession>A0A3L6SFB6</accession>
<evidence type="ECO:0000256" key="7">
    <source>
        <dbReference type="RuleBase" id="RU004516"/>
    </source>
</evidence>
<dbReference type="GO" id="GO:0009082">
    <property type="term" value="P:branched-chain amino acid biosynthetic process"/>
    <property type="evidence" value="ECO:0007669"/>
    <property type="project" value="UniProtKB-KW"/>
</dbReference>
<evidence type="ECO:0000256" key="5">
    <source>
        <dbReference type="ARBA" id="ARBA00022898"/>
    </source>
</evidence>
<comment type="caution">
    <text evidence="10">The sequence shown here is derived from an EMBL/GenBank/DDBJ whole genome shotgun (WGS) entry which is preliminary data.</text>
</comment>
<evidence type="ECO:0000256" key="4">
    <source>
        <dbReference type="ARBA" id="ARBA00022679"/>
    </source>
</evidence>
<evidence type="ECO:0000313" key="11">
    <source>
        <dbReference type="Proteomes" id="UP000275267"/>
    </source>
</evidence>
<keyword evidence="8" id="KW-0100">Branched-chain amino acid biosynthesis</keyword>
<keyword evidence="5 7" id="KW-0663">Pyridoxal phosphate</keyword>
<dbReference type="SUPFAM" id="SSF56752">
    <property type="entry name" value="D-aminoacid aminotransferase-like PLP-dependent enzymes"/>
    <property type="match status" value="1"/>
</dbReference>
<comment type="catalytic activity">
    <reaction evidence="8">
        <text>L-valine + 2-oxoglutarate = 3-methyl-2-oxobutanoate + L-glutamate</text>
        <dbReference type="Rhea" id="RHEA:24813"/>
        <dbReference type="ChEBI" id="CHEBI:11851"/>
        <dbReference type="ChEBI" id="CHEBI:16810"/>
        <dbReference type="ChEBI" id="CHEBI:29985"/>
        <dbReference type="ChEBI" id="CHEBI:57762"/>
        <dbReference type="EC" id="2.6.1.42"/>
    </reaction>
</comment>
<evidence type="ECO:0000256" key="3">
    <source>
        <dbReference type="ARBA" id="ARBA00022576"/>
    </source>
</evidence>
<dbReference type="GO" id="GO:0052654">
    <property type="term" value="F:L-leucine-2-oxoglutarate transaminase activity"/>
    <property type="evidence" value="ECO:0007669"/>
    <property type="project" value="RHEA"/>
</dbReference>
<sequence length="450" mass="48185">MAAAALSSAAKGALLPRARGAHGGLARALLLGGASVTFSFSLISAMAASTMALLPAAMRSILGARSNRVLRAARDLQAGGGRGGGGSSGLLRRWQSSLPQLEHVDRSDEESGGEIDWDNLGFGLTPTDYMYVMRSSPEDLGAFPRGELCRYGNIELSPSSGVLNYAQGLFEGMKAYRRPGRAGYTLFRPEENARRMQHGAERMCMPAPSVDQFVSAVKETVLANRRWVPPQGKGALYLRPLLMGSGPILGLAPAPEYTFLIYAAPVGNYFKEGLAPINLVVDDEFHRAMPGGTGGVKTIANYAPVLKAQMDAKSKGFTDVLYLDSVHKRYLEEVSSCNVFVVKGGVVATPATRGTILPGITRKSVVELARDRGYKVEERLVSIDDLIDADEVFCTGTAVVAAPVSTVTYQGRRHEFRTGPDTVSQELYTTLTSIQMGLAEDSKGWTVAVD</sequence>
<dbReference type="FunFam" id="3.30.470.10:FF:000003">
    <property type="entry name" value="Branched-chain-amino-acid aminotransferase"/>
    <property type="match status" value="1"/>
</dbReference>
<dbReference type="EC" id="2.6.1.42" evidence="8"/>
<dbReference type="NCBIfam" id="NF009897">
    <property type="entry name" value="PRK13357.1"/>
    <property type="match status" value="1"/>
</dbReference>
<keyword evidence="9" id="KW-0812">Transmembrane</keyword>
<comment type="cofactor">
    <cofactor evidence="1 7">
        <name>pyridoxal 5'-phosphate</name>
        <dbReference type="ChEBI" id="CHEBI:597326"/>
    </cofactor>
</comment>
<dbReference type="Proteomes" id="UP000275267">
    <property type="component" value="Unassembled WGS sequence"/>
</dbReference>
<dbReference type="InterPro" id="IPR033939">
    <property type="entry name" value="BCAT_family"/>
</dbReference>
<evidence type="ECO:0000256" key="2">
    <source>
        <dbReference type="ARBA" id="ARBA00009320"/>
    </source>
</evidence>
<dbReference type="FunFam" id="3.20.10.10:FF:000003">
    <property type="entry name" value="Branched-chain-amino-acid aminotransferase"/>
    <property type="match status" value="1"/>
</dbReference>
<dbReference type="CDD" id="cd01557">
    <property type="entry name" value="BCAT_beta_family"/>
    <property type="match status" value="1"/>
</dbReference>
<dbReference type="OrthoDB" id="409992at2759"/>
<dbReference type="InterPro" id="IPR043131">
    <property type="entry name" value="BCAT-like_N"/>
</dbReference>
<keyword evidence="11" id="KW-1185">Reference proteome</keyword>
<evidence type="ECO:0000256" key="9">
    <source>
        <dbReference type="SAM" id="Phobius"/>
    </source>
</evidence>
<evidence type="ECO:0000256" key="1">
    <source>
        <dbReference type="ARBA" id="ARBA00001933"/>
    </source>
</evidence>
<keyword evidence="9" id="KW-1133">Transmembrane helix</keyword>
<dbReference type="Gene3D" id="3.30.470.10">
    <property type="match status" value="1"/>
</dbReference>
<dbReference type="InterPro" id="IPR018300">
    <property type="entry name" value="Aminotrans_IV_CS"/>
</dbReference>